<dbReference type="RefSeq" id="WP_262623676.1">
    <property type="nucleotide sequence ID" value="NZ_JAOQKI010000008.1"/>
</dbReference>
<comment type="caution">
    <text evidence="1">The sequence shown here is derived from an EMBL/GenBank/DDBJ whole genome shotgun (WGS) entry which is preliminary data.</text>
</comment>
<organism evidence="1 2">
    <name type="scientific">Roseburia amylophila</name>
    <dbReference type="NCBI Taxonomy" id="2981794"/>
    <lineage>
        <taxon>Bacteria</taxon>
        <taxon>Bacillati</taxon>
        <taxon>Bacillota</taxon>
        <taxon>Clostridia</taxon>
        <taxon>Lachnospirales</taxon>
        <taxon>Lachnospiraceae</taxon>
        <taxon>Roseburia</taxon>
    </lineage>
</organism>
<keyword evidence="2" id="KW-1185">Reference proteome</keyword>
<dbReference type="EMBL" id="JAOQKI010000008">
    <property type="protein sequence ID" value="MCU6716930.1"/>
    <property type="molecule type" value="Genomic_DNA"/>
</dbReference>
<evidence type="ECO:0008006" key="3">
    <source>
        <dbReference type="Google" id="ProtNLM"/>
    </source>
</evidence>
<evidence type="ECO:0000313" key="2">
    <source>
        <dbReference type="Proteomes" id="UP001209666"/>
    </source>
</evidence>
<reference evidence="1 2" key="1">
    <citation type="journal article" date="2021" name="ISME Commun">
        <title>Automated analysis of genomic sequences facilitates high-throughput and comprehensive description of bacteria.</title>
        <authorList>
            <person name="Hitch T.C.A."/>
        </authorList>
    </citation>
    <scope>NUCLEOTIDE SEQUENCE [LARGE SCALE GENOMIC DNA]</scope>
    <source>
        <strain evidence="1 2">Sanger_19</strain>
    </source>
</reference>
<accession>A0ABT2SCZ7</accession>
<sequence>MAECILRESLIRQRSEDLQIPFVDLLPSAVTEYFLYQISKSTFAEKLYLRNGSSLGVENYRRKRVFSLSYYYQVVKDEHLTEIQLGQLMKEVLSRKPEYVYQIEKERAGSYQIEVLAKSKEHEVPITLRFQELRDEQMQPAHGELPFFLQENTVIQFLQYPYEQVVAENFVEILEKMELINDLSCYEEIYGILKKEALDGRKVEQQIIEIGTKRELFFGKDRLDTVLHYKDYTYMKRKWTAYLKRERKKEPDWVEVMTLLEAFFPPVWRAIIRDEIFIGDWMPELCRFL</sequence>
<proteinExistence type="predicted"/>
<protein>
    <recommendedName>
        <fullName evidence="3">CYTH domain-containing protein</fullName>
    </recommendedName>
</protein>
<evidence type="ECO:0000313" key="1">
    <source>
        <dbReference type="EMBL" id="MCU6716930.1"/>
    </source>
</evidence>
<dbReference type="Proteomes" id="UP001209666">
    <property type="component" value="Unassembled WGS sequence"/>
</dbReference>
<gene>
    <name evidence="1" type="ORF">OCV43_06525</name>
</gene>
<name>A0ABT2SCZ7_9FIRM</name>